<dbReference type="InterPro" id="IPR016181">
    <property type="entry name" value="Acyl_CoA_acyltransferase"/>
</dbReference>
<gene>
    <name evidence="1" type="ORF">IAA63_04405</name>
</gene>
<accession>A0A9D1NTS4</accession>
<dbReference type="Gene3D" id="3.40.630.30">
    <property type="match status" value="1"/>
</dbReference>
<organism evidence="1 2">
    <name type="scientific">Candidatus Pullilachnospira stercoravium</name>
    <dbReference type="NCBI Taxonomy" id="2840913"/>
    <lineage>
        <taxon>Bacteria</taxon>
        <taxon>Bacillati</taxon>
        <taxon>Bacillota</taxon>
        <taxon>Clostridia</taxon>
        <taxon>Lachnospirales</taxon>
        <taxon>Lachnospiraceae</taxon>
        <taxon>Lachnospiraceae incertae sedis</taxon>
        <taxon>Candidatus Pullilachnospira</taxon>
    </lineage>
</organism>
<evidence type="ECO:0000313" key="1">
    <source>
        <dbReference type="EMBL" id="HIV12368.1"/>
    </source>
</evidence>
<dbReference type="AlphaFoldDB" id="A0A9D1NTS4"/>
<reference evidence="1" key="1">
    <citation type="submission" date="2020-10" db="EMBL/GenBank/DDBJ databases">
        <authorList>
            <person name="Gilroy R."/>
        </authorList>
    </citation>
    <scope>NUCLEOTIDE SEQUENCE</scope>
    <source>
        <strain evidence="1">ChiBcec2-4451</strain>
    </source>
</reference>
<feature type="non-terminal residue" evidence="1">
    <location>
        <position position="64"/>
    </location>
</feature>
<evidence type="ECO:0000313" key="2">
    <source>
        <dbReference type="Proteomes" id="UP000886723"/>
    </source>
</evidence>
<name>A0A9D1NTS4_9FIRM</name>
<dbReference type="SUPFAM" id="SSF55729">
    <property type="entry name" value="Acyl-CoA N-acyltransferases (Nat)"/>
    <property type="match status" value="1"/>
</dbReference>
<comment type="caution">
    <text evidence="1">The sequence shown here is derived from an EMBL/GenBank/DDBJ whole genome shotgun (WGS) entry which is preliminary data.</text>
</comment>
<sequence>MLTQKGTKTLYTKRLVLRRFTMEDVQPMFDTWANDLRVTRFLTWEPHGTPEVTGRLMAQWCADY</sequence>
<dbReference type="Proteomes" id="UP000886723">
    <property type="component" value="Unassembled WGS sequence"/>
</dbReference>
<proteinExistence type="predicted"/>
<reference evidence="1" key="2">
    <citation type="journal article" date="2021" name="PeerJ">
        <title>Extensive microbial diversity within the chicken gut microbiome revealed by metagenomics and culture.</title>
        <authorList>
            <person name="Gilroy R."/>
            <person name="Ravi A."/>
            <person name="Getino M."/>
            <person name="Pursley I."/>
            <person name="Horton D.L."/>
            <person name="Alikhan N.F."/>
            <person name="Baker D."/>
            <person name="Gharbi K."/>
            <person name="Hall N."/>
            <person name="Watson M."/>
            <person name="Adriaenssens E.M."/>
            <person name="Foster-Nyarko E."/>
            <person name="Jarju S."/>
            <person name="Secka A."/>
            <person name="Antonio M."/>
            <person name="Oren A."/>
            <person name="Chaudhuri R.R."/>
            <person name="La Ragione R."/>
            <person name="Hildebrand F."/>
            <person name="Pallen M.J."/>
        </authorList>
    </citation>
    <scope>NUCLEOTIDE SEQUENCE</scope>
    <source>
        <strain evidence="1">ChiBcec2-4451</strain>
    </source>
</reference>
<dbReference type="EMBL" id="DVON01000093">
    <property type="protein sequence ID" value="HIV12368.1"/>
    <property type="molecule type" value="Genomic_DNA"/>
</dbReference>
<protein>
    <submittedName>
        <fullName evidence="1">N-acetyltransferase</fullName>
    </submittedName>
</protein>